<organism evidence="1 2">
    <name type="scientific">Clostridium perfringens</name>
    <dbReference type="NCBI Taxonomy" id="1502"/>
    <lineage>
        <taxon>Bacteria</taxon>
        <taxon>Bacillati</taxon>
        <taxon>Bacillota</taxon>
        <taxon>Clostridia</taxon>
        <taxon>Eubacteriales</taxon>
        <taxon>Clostridiaceae</taxon>
        <taxon>Clostridium</taxon>
    </lineage>
</organism>
<gene>
    <name evidence="1" type="ORF">JFP838_pA0361</name>
</gene>
<dbReference type="AlphaFoldDB" id="A0A140GRW8"/>
<dbReference type="PATRIC" id="fig|1502.177.peg.3571"/>
<name>A0A140GRW8_CLOPF</name>
<geneLocation type="plasmid" evidence="1 2">
    <name>pJFP838A</name>
</geneLocation>
<reference evidence="1 2" key="1">
    <citation type="journal article" date="2016" name="PLoS ONE">
        <title>Plasmid Characterization and Chromosome Analysis of Two netF+ Clostridium perfringens Isolates Associated with Foal and Canine Necrotizing Enteritis.</title>
        <authorList>
            <person name="Mehdizadeh Gohari I."/>
            <person name="Kropinski A.M."/>
            <person name="Weese S.J."/>
            <person name="Parreira V.R."/>
            <person name="Whitehead A.E."/>
            <person name="Boerlin P."/>
            <person name="Prescott J.F."/>
        </authorList>
    </citation>
    <scope>NUCLEOTIDE SEQUENCE [LARGE SCALE GENOMIC DNA]</scope>
    <source>
        <strain evidence="1 2">JP838</strain>
        <plasmid evidence="2">Plasmid pJFP838A</plasmid>
    </source>
</reference>
<keyword evidence="1" id="KW-0614">Plasmid</keyword>
<dbReference type="EMBL" id="CP013615">
    <property type="protein sequence ID" value="AMN31277.1"/>
    <property type="molecule type" value="Genomic_DNA"/>
</dbReference>
<protein>
    <submittedName>
        <fullName evidence="1">Uncharacterized protein</fullName>
    </submittedName>
</protein>
<evidence type="ECO:0000313" key="2">
    <source>
        <dbReference type="Proteomes" id="UP000070260"/>
    </source>
</evidence>
<dbReference type="Proteomes" id="UP000070260">
    <property type="component" value="Plasmid pJFP838A"/>
</dbReference>
<sequence>MSIKIYNGYQIKNDNMTVFELKELLDNISIEIKKTFKDLYIKEVSKLVSTCLDFRNAFDNSEDIIKEFFELEYNYTISQKSKLGLCIYRLIEAHSHSNLTSNSKFDFNCELELFPFKNKILFLLHTEKNEYKDIFGYIDEEFIEHNSKLFPNISPYIYYNNSDAPSNLENEWPHREYYWEKAINNTKSLSYQLVKTELLDINYNVLNENIKNCYDERISNLSYIATYNEFKNKIISIDVDRNNKIDFIKIEKAIRNIEKSNEFKEKLELKKQEFYKKIPKSYDIKNIDDIKI</sequence>
<dbReference type="OrthoDB" id="3035610at2"/>
<evidence type="ECO:0000313" key="1">
    <source>
        <dbReference type="EMBL" id="AMN31277.1"/>
    </source>
</evidence>
<proteinExistence type="predicted"/>
<accession>A0A140GRW8</accession>
<dbReference type="RefSeq" id="WP_061429862.1">
    <property type="nucleotide sequence ID" value="NZ_CP013615.1"/>
</dbReference>